<dbReference type="GO" id="GO:0006633">
    <property type="term" value="P:fatty acid biosynthetic process"/>
    <property type="evidence" value="ECO:0007669"/>
    <property type="project" value="UniProtKB-UniPathway"/>
</dbReference>
<evidence type="ECO:0000259" key="9">
    <source>
        <dbReference type="Pfam" id="PF08541"/>
    </source>
</evidence>
<evidence type="ECO:0000256" key="5">
    <source>
        <dbReference type="ARBA" id="ARBA00047375"/>
    </source>
</evidence>
<dbReference type="AlphaFoldDB" id="A0A5J5B2K7"/>
<dbReference type="Pfam" id="PF08541">
    <property type="entry name" value="ACP_syn_III_C"/>
    <property type="match status" value="1"/>
</dbReference>
<evidence type="ECO:0000259" key="8">
    <source>
        <dbReference type="Pfam" id="PF08392"/>
    </source>
</evidence>
<accession>A0A5J5B2K7</accession>
<sequence length="434" mass="48257">MENLMFLSAMVLILTVVYLSRKSKHVYLLDFICFRPPDSLRFPISSLIELMEVSNVFSRDTIDFQSKVIERSGLGNDTYLPPGIHSVPPNHSLNFSIMELEMVLSSVVHNLITKLNINPKAIDFLITNCGLTCPTPSLSATIINKFGLRSNVKSFNLSGMGCGAGILAIGLAQDLLKVHNNSLALVLSMEAVCSNIYNGSVKSMLIPNCLFRMGGTAILLSNTKCDKERAKYELQHVVRTHLGSKTASYKCIFQDSDDEGYLGVSLSRTILQVAGEALKTNMASLGLLVLPYSEQIKYGLSVGWKKFWAPARKRDPYIPDFKKAFDHFCIHAGGKAVIDTIKEKLNLTERDVEPSKMTLYRFGNTSSSSTWYSLCYLEAKGRVKKGDRVWQLAFGSGFKCNSAVWKCISKLKPDDSNAWSDTINQYPVQRIGTK</sequence>
<protein>
    <recommendedName>
        <fullName evidence="6">3-ketoacyl-CoA synthase</fullName>
        <ecNumber evidence="6">2.3.1.-</ecNumber>
    </recommendedName>
</protein>
<dbReference type="SUPFAM" id="SSF53901">
    <property type="entry name" value="Thiolase-like"/>
    <property type="match status" value="2"/>
</dbReference>
<feature type="domain" description="Beta-ketoacyl-[acyl-carrier-protein] synthase III C-terminal" evidence="9">
    <location>
        <begin position="325"/>
        <end position="406"/>
    </location>
</feature>
<dbReference type="GO" id="GO:0009922">
    <property type="term" value="F:fatty acid elongase activity"/>
    <property type="evidence" value="ECO:0007669"/>
    <property type="project" value="UniProtKB-EC"/>
</dbReference>
<evidence type="ECO:0000256" key="7">
    <source>
        <dbReference type="SAM" id="SignalP"/>
    </source>
</evidence>
<name>A0A5J5B2K7_9ASTE</name>
<feature type="domain" description="FAE" evidence="8">
    <location>
        <begin position="18"/>
        <end position="302"/>
    </location>
</feature>
<dbReference type="OrthoDB" id="329835at2759"/>
<proteinExistence type="inferred from homology"/>
<evidence type="ECO:0000256" key="1">
    <source>
        <dbReference type="ARBA" id="ARBA00005194"/>
    </source>
</evidence>
<dbReference type="UniPathway" id="UPA00094"/>
<gene>
    <name evidence="10" type="ORF">F0562_029302</name>
</gene>
<organism evidence="10 11">
    <name type="scientific">Nyssa sinensis</name>
    <dbReference type="NCBI Taxonomy" id="561372"/>
    <lineage>
        <taxon>Eukaryota</taxon>
        <taxon>Viridiplantae</taxon>
        <taxon>Streptophyta</taxon>
        <taxon>Embryophyta</taxon>
        <taxon>Tracheophyta</taxon>
        <taxon>Spermatophyta</taxon>
        <taxon>Magnoliopsida</taxon>
        <taxon>eudicotyledons</taxon>
        <taxon>Gunneridae</taxon>
        <taxon>Pentapetalae</taxon>
        <taxon>asterids</taxon>
        <taxon>Cornales</taxon>
        <taxon>Nyssaceae</taxon>
        <taxon>Nyssa</taxon>
    </lineage>
</organism>
<dbReference type="InterPro" id="IPR013747">
    <property type="entry name" value="ACP_syn_III_C"/>
</dbReference>
<keyword evidence="7" id="KW-0732">Signal</keyword>
<dbReference type="InterPro" id="IPR013601">
    <property type="entry name" value="FAE1_typ3_polyketide_synth"/>
</dbReference>
<dbReference type="PANTHER" id="PTHR31561">
    <property type="entry name" value="3-KETOACYL-COA SYNTHASE"/>
    <property type="match status" value="1"/>
</dbReference>
<dbReference type="InterPro" id="IPR012392">
    <property type="entry name" value="3-ktacl-CoA_syn"/>
</dbReference>
<keyword evidence="4 6" id="KW-0012">Acyltransferase</keyword>
<dbReference type="EC" id="2.3.1.-" evidence="6"/>
<evidence type="ECO:0000256" key="4">
    <source>
        <dbReference type="ARBA" id="ARBA00023315"/>
    </source>
</evidence>
<comment type="similarity">
    <text evidence="2 6">Belongs to the thiolase-like superfamily. Chalcone/stilbene synthases family.</text>
</comment>
<reference evidence="10 11" key="1">
    <citation type="submission" date="2019-09" db="EMBL/GenBank/DDBJ databases">
        <title>A chromosome-level genome assembly of the Chinese tupelo Nyssa sinensis.</title>
        <authorList>
            <person name="Yang X."/>
            <person name="Kang M."/>
            <person name="Yang Y."/>
            <person name="Xiong H."/>
            <person name="Wang M."/>
            <person name="Zhang Z."/>
            <person name="Wang Z."/>
            <person name="Wu H."/>
            <person name="Ma T."/>
            <person name="Liu J."/>
            <person name="Xi Z."/>
        </authorList>
    </citation>
    <scope>NUCLEOTIDE SEQUENCE [LARGE SCALE GENOMIC DNA]</scope>
    <source>
        <strain evidence="10">J267</strain>
        <tissue evidence="10">Leaf</tissue>
    </source>
</reference>
<dbReference type="Gene3D" id="3.40.47.10">
    <property type="match status" value="1"/>
</dbReference>
<evidence type="ECO:0000313" key="11">
    <source>
        <dbReference type="Proteomes" id="UP000325577"/>
    </source>
</evidence>
<dbReference type="Proteomes" id="UP000325577">
    <property type="component" value="Linkage Group LG16"/>
</dbReference>
<feature type="chain" id="PRO_5023906579" description="3-ketoacyl-CoA synthase" evidence="7">
    <location>
        <begin position="20"/>
        <end position="434"/>
    </location>
</feature>
<dbReference type="PIRSF" id="PIRSF036417">
    <property type="entry name" value="3-ktacl-CoA_syn"/>
    <property type="match status" value="1"/>
</dbReference>
<dbReference type="GO" id="GO:0016020">
    <property type="term" value="C:membrane"/>
    <property type="evidence" value="ECO:0007669"/>
    <property type="project" value="InterPro"/>
</dbReference>
<keyword evidence="3 6" id="KW-0808">Transferase</keyword>
<evidence type="ECO:0000256" key="3">
    <source>
        <dbReference type="ARBA" id="ARBA00022679"/>
    </source>
</evidence>
<dbReference type="Pfam" id="PF08392">
    <property type="entry name" value="FAE1_CUT1_RppA"/>
    <property type="match status" value="1"/>
</dbReference>
<comment type="pathway">
    <text evidence="1 6">Lipid metabolism; fatty acid biosynthesis.</text>
</comment>
<evidence type="ECO:0000313" key="10">
    <source>
        <dbReference type="EMBL" id="KAA8536824.1"/>
    </source>
</evidence>
<evidence type="ECO:0000256" key="2">
    <source>
        <dbReference type="ARBA" id="ARBA00005531"/>
    </source>
</evidence>
<dbReference type="EMBL" id="CM018039">
    <property type="protein sequence ID" value="KAA8536824.1"/>
    <property type="molecule type" value="Genomic_DNA"/>
</dbReference>
<comment type="catalytic activity">
    <reaction evidence="5">
        <text>a very-long-chain acyl-CoA + malonyl-CoA + H(+) = a very-long-chain 3-oxoacyl-CoA + CO2 + CoA</text>
        <dbReference type="Rhea" id="RHEA:32727"/>
        <dbReference type="ChEBI" id="CHEBI:15378"/>
        <dbReference type="ChEBI" id="CHEBI:16526"/>
        <dbReference type="ChEBI" id="CHEBI:57287"/>
        <dbReference type="ChEBI" id="CHEBI:57384"/>
        <dbReference type="ChEBI" id="CHEBI:90725"/>
        <dbReference type="ChEBI" id="CHEBI:90736"/>
        <dbReference type="EC" id="2.3.1.199"/>
    </reaction>
</comment>
<evidence type="ECO:0000256" key="6">
    <source>
        <dbReference type="PIRNR" id="PIRNR036417"/>
    </source>
</evidence>
<dbReference type="CDD" id="cd00831">
    <property type="entry name" value="CHS_like"/>
    <property type="match status" value="1"/>
</dbReference>
<keyword evidence="11" id="KW-1185">Reference proteome</keyword>
<feature type="signal peptide" evidence="7">
    <location>
        <begin position="1"/>
        <end position="19"/>
    </location>
</feature>
<dbReference type="InterPro" id="IPR016039">
    <property type="entry name" value="Thiolase-like"/>
</dbReference>